<evidence type="ECO:0000313" key="2">
    <source>
        <dbReference type="Proteomes" id="UP000003803"/>
    </source>
</evidence>
<accession>B0P5K7</accession>
<reference evidence="1" key="2">
    <citation type="submission" date="2013-09" db="EMBL/GenBank/DDBJ databases">
        <title>Draft genome sequence of Anaerotruncus colihominis(DSM 17241).</title>
        <authorList>
            <person name="Sudarsanam P."/>
            <person name="Ley R."/>
            <person name="Guruge J."/>
            <person name="Turnbaugh P.J."/>
            <person name="Mahowald M."/>
            <person name="Liep D."/>
            <person name="Gordon J."/>
        </authorList>
    </citation>
    <scope>NUCLEOTIDE SEQUENCE</scope>
    <source>
        <strain evidence="1">DSM 17241</strain>
    </source>
</reference>
<reference evidence="1" key="1">
    <citation type="submission" date="2007-11" db="EMBL/GenBank/DDBJ databases">
        <authorList>
            <person name="Fulton L."/>
            <person name="Clifton S."/>
            <person name="Fulton B."/>
            <person name="Xu J."/>
            <person name="Minx P."/>
            <person name="Pepin K.H."/>
            <person name="Johnson M."/>
            <person name="Thiruvilangam P."/>
            <person name="Bhonagiri V."/>
            <person name="Nash W.E."/>
            <person name="Mardis E.R."/>
            <person name="Wilson R.K."/>
        </authorList>
    </citation>
    <scope>NUCLEOTIDE SEQUENCE [LARGE SCALE GENOMIC DNA]</scope>
    <source>
        <strain evidence="1">DSM 17241</strain>
    </source>
</reference>
<gene>
    <name evidence="1" type="ORF">ANACOL_00028</name>
</gene>
<dbReference type="AlphaFoldDB" id="B0P5K7"/>
<dbReference type="Proteomes" id="UP000003803">
    <property type="component" value="Unassembled WGS sequence"/>
</dbReference>
<name>B0P5K7_9FIRM</name>
<sequence>MHPREHTQGGFYGAALGDTMRGAQILPGQMAITAMVNSFEEAF</sequence>
<dbReference type="HOGENOM" id="CLU_3228810_0_0_9"/>
<protein>
    <submittedName>
        <fullName evidence="1">Uncharacterized protein</fullName>
    </submittedName>
</protein>
<proteinExistence type="predicted"/>
<organism evidence="1 2">
    <name type="scientific">Anaerotruncus colihominis DSM 17241</name>
    <dbReference type="NCBI Taxonomy" id="445972"/>
    <lineage>
        <taxon>Bacteria</taxon>
        <taxon>Bacillati</taxon>
        <taxon>Bacillota</taxon>
        <taxon>Clostridia</taxon>
        <taxon>Eubacteriales</taxon>
        <taxon>Oscillospiraceae</taxon>
        <taxon>Anaerotruncus</taxon>
    </lineage>
</organism>
<comment type="caution">
    <text evidence="1">The sequence shown here is derived from an EMBL/GenBank/DDBJ whole genome shotgun (WGS) entry which is preliminary data.</text>
</comment>
<dbReference type="eggNOG" id="ENOG502ZCTJ">
    <property type="taxonomic scope" value="Bacteria"/>
</dbReference>
<dbReference type="RefSeq" id="WP_006873449.1">
    <property type="nucleotide sequence ID" value="NZ_DS544173.1"/>
</dbReference>
<dbReference type="EMBL" id="ABGD02000001">
    <property type="protein sequence ID" value="EDS13240.1"/>
    <property type="molecule type" value="Genomic_DNA"/>
</dbReference>
<keyword evidence="2" id="KW-1185">Reference proteome</keyword>
<evidence type="ECO:0000313" key="1">
    <source>
        <dbReference type="EMBL" id="EDS13240.1"/>
    </source>
</evidence>